<dbReference type="InterPro" id="IPR029001">
    <property type="entry name" value="ITPase-like_fam"/>
</dbReference>
<dbReference type="NCBIfam" id="TIGR00172">
    <property type="entry name" value="maf"/>
    <property type="match status" value="1"/>
</dbReference>
<dbReference type="PANTHER" id="PTHR43213:SF5">
    <property type="entry name" value="BIFUNCTIONAL DTTP_UTP PYROPHOSPHATASE_METHYLTRANSFERASE PROTEIN-RELATED"/>
    <property type="match status" value="1"/>
</dbReference>
<dbReference type="GO" id="GO:0047429">
    <property type="term" value="F:nucleoside triphosphate diphosphatase activity"/>
    <property type="evidence" value="ECO:0007669"/>
    <property type="project" value="UniProtKB-EC"/>
</dbReference>
<dbReference type="AlphaFoldDB" id="A0A9E6Y0J2"/>
<comment type="cofactor">
    <cofactor evidence="1 3">
        <name>a divalent metal cation</name>
        <dbReference type="ChEBI" id="CHEBI:60240"/>
    </cofactor>
</comment>
<dbReference type="Gene3D" id="3.90.950.10">
    <property type="match status" value="1"/>
</dbReference>
<dbReference type="HAMAP" id="MF_00528">
    <property type="entry name" value="Maf"/>
    <property type="match status" value="1"/>
</dbReference>
<proteinExistence type="inferred from homology"/>
<protein>
    <recommendedName>
        <fullName evidence="3">Nucleoside triphosphate pyrophosphatase</fullName>
        <ecNumber evidence="3">3.6.1.9</ecNumber>
    </recommendedName>
    <alternativeName>
        <fullName evidence="3">Nucleotide pyrophosphatase</fullName>
        <shortName evidence="3">Nucleotide PPase</shortName>
    </alternativeName>
</protein>
<keyword evidence="5" id="KW-1185">Reference proteome</keyword>
<dbReference type="GO" id="GO:0005737">
    <property type="term" value="C:cytoplasm"/>
    <property type="evidence" value="ECO:0007669"/>
    <property type="project" value="UniProtKB-SubCell"/>
</dbReference>
<dbReference type="EMBL" id="CP087164">
    <property type="protein sequence ID" value="UGS37548.1"/>
    <property type="molecule type" value="Genomic_DNA"/>
</dbReference>
<dbReference type="Pfam" id="PF02545">
    <property type="entry name" value="Maf"/>
    <property type="match status" value="1"/>
</dbReference>
<evidence type="ECO:0000256" key="1">
    <source>
        <dbReference type="ARBA" id="ARBA00001968"/>
    </source>
</evidence>
<accession>A0A9E6Y0J2</accession>
<comment type="catalytic activity">
    <reaction evidence="3">
        <text>a ribonucleoside 5'-triphosphate + H2O = a ribonucleoside 5'-phosphate + diphosphate + H(+)</text>
        <dbReference type="Rhea" id="RHEA:23996"/>
        <dbReference type="ChEBI" id="CHEBI:15377"/>
        <dbReference type="ChEBI" id="CHEBI:15378"/>
        <dbReference type="ChEBI" id="CHEBI:33019"/>
        <dbReference type="ChEBI" id="CHEBI:58043"/>
        <dbReference type="ChEBI" id="CHEBI:61557"/>
        <dbReference type="EC" id="3.6.1.9"/>
    </reaction>
</comment>
<dbReference type="PIRSF" id="PIRSF006305">
    <property type="entry name" value="Maf"/>
    <property type="match status" value="1"/>
</dbReference>
<sequence>MAGRDAEGTKVNAAGQRWAPLPYPLVLASRSPQRRAILEQLGVPFEVRPADVDELAQGDPHVVALENARRKHAAIDGEHVLAVDTLVALDGAIYGKPRDEPHARATLRALSGRTHDVISGLVLDDHATIAVTKVAFREVDDALLDWYLASGEWRDRAGGYAIQGRGAALVEAIEGDYLNVVGLPVAALLDLLDASR</sequence>
<comment type="subcellular location">
    <subcellularLocation>
        <location evidence="3">Cytoplasm</location>
    </subcellularLocation>
</comment>
<name>A0A9E6Y0J2_9ACTN</name>
<dbReference type="KEGG" id="sbae:DSM104329_03965"/>
<comment type="similarity">
    <text evidence="3">Belongs to the Maf family.</text>
</comment>
<evidence type="ECO:0000256" key="2">
    <source>
        <dbReference type="ARBA" id="ARBA00022801"/>
    </source>
</evidence>
<reference evidence="4" key="1">
    <citation type="journal article" date="2022" name="Int. J. Syst. Evol. Microbiol.">
        <title>Pseudomonas aegrilactucae sp. nov. and Pseudomonas morbosilactucae sp. nov., pathogens causing bacterial rot of lettuce in Japan.</title>
        <authorList>
            <person name="Sawada H."/>
            <person name="Fujikawa T."/>
            <person name="Satou M."/>
        </authorList>
    </citation>
    <scope>NUCLEOTIDE SEQUENCE</scope>
    <source>
        <strain evidence="4">0166_1</strain>
    </source>
</reference>
<evidence type="ECO:0000313" key="5">
    <source>
        <dbReference type="Proteomes" id="UP001162834"/>
    </source>
</evidence>
<dbReference type="InterPro" id="IPR003697">
    <property type="entry name" value="Maf-like"/>
</dbReference>
<dbReference type="CDD" id="cd00555">
    <property type="entry name" value="Maf"/>
    <property type="match status" value="1"/>
</dbReference>
<comment type="catalytic activity">
    <reaction evidence="3">
        <text>a 2'-deoxyribonucleoside 5'-triphosphate + H2O = a 2'-deoxyribonucleoside 5'-phosphate + diphosphate + H(+)</text>
        <dbReference type="Rhea" id="RHEA:44644"/>
        <dbReference type="ChEBI" id="CHEBI:15377"/>
        <dbReference type="ChEBI" id="CHEBI:15378"/>
        <dbReference type="ChEBI" id="CHEBI:33019"/>
        <dbReference type="ChEBI" id="CHEBI:61560"/>
        <dbReference type="ChEBI" id="CHEBI:65317"/>
        <dbReference type="EC" id="3.6.1.9"/>
    </reaction>
</comment>
<comment type="function">
    <text evidence="3">Nucleoside triphosphate pyrophosphatase. May have a dual role in cell division arrest and in preventing the incorporation of modified nucleotides into cellular nucleic acids.</text>
</comment>
<evidence type="ECO:0000313" key="4">
    <source>
        <dbReference type="EMBL" id="UGS37548.1"/>
    </source>
</evidence>
<keyword evidence="3" id="KW-0963">Cytoplasm</keyword>
<dbReference type="PANTHER" id="PTHR43213">
    <property type="entry name" value="BIFUNCTIONAL DTTP/UTP PYROPHOSPHATASE/METHYLTRANSFERASE PROTEIN-RELATED"/>
    <property type="match status" value="1"/>
</dbReference>
<feature type="active site" description="Proton acceptor" evidence="3">
    <location>
        <position position="84"/>
    </location>
</feature>
<dbReference type="Proteomes" id="UP001162834">
    <property type="component" value="Chromosome"/>
</dbReference>
<comment type="caution">
    <text evidence="3">Lacks conserved residue(s) required for the propagation of feature annotation.</text>
</comment>
<gene>
    <name evidence="4" type="primary">maf</name>
    <name evidence="4" type="ORF">DSM104329_03965</name>
</gene>
<keyword evidence="2 3" id="KW-0378">Hydrolase</keyword>
<dbReference type="SUPFAM" id="SSF52972">
    <property type="entry name" value="ITPase-like"/>
    <property type="match status" value="1"/>
</dbReference>
<evidence type="ECO:0000256" key="3">
    <source>
        <dbReference type="HAMAP-Rule" id="MF_00528"/>
    </source>
</evidence>
<dbReference type="GO" id="GO:0009117">
    <property type="term" value="P:nucleotide metabolic process"/>
    <property type="evidence" value="ECO:0007669"/>
    <property type="project" value="UniProtKB-KW"/>
</dbReference>
<organism evidence="4 5">
    <name type="scientific">Capillimicrobium parvum</name>
    <dbReference type="NCBI Taxonomy" id="2884022"/>
    <lineage>
        <taxon>Bacteria</taxon>
        <taxon>Bacillati</taxon>
        <taxon>Actinomycetota</taxon>
        <taxon>Thermoleophilia</taxon>
        <taxon>Solirubrobacterales</taxon>
        <taxon>Capillimicrobiaceae</taxon>
        <taxon>Capillimicrobium</taxon>
    </lineage>
</organism>
<keyword evidence="3" id="KW-0546">Nucleotide metabolism</keyword>
<dbReference type="EC" id="3.6.1.9" evidence="3"/>